<accession>A0A2A4X2G5</accession>
<proteinExistence type="predicted"/>
<protein>
    <recommendedName>
        <fullName evidence="1">Cupin type-2 domain-containing protein</fullName>
    </recommendedName>
</protein>
<dbReference type="Pfam" id="PF07883">
    <property type="entry name" value="Cupin_2"/>
    <property type="match status" value="1"/>
</dbReference>
<organism evidence="2 3">
    <name type="scientific">SAR86 cluster bacterium</name>
    <dbReference type="NCBI Taxonomy" id="2030880"/>
    <lineage>
        <taxon>Bacteria</taxon>
        <taxon>Pseudomonadati</taxon>
        <taxon>Pseudomonadota</taxon>
        <taxon>Gammaproteobacteria</taxon>
        <taxon>SAR86 cluster</taxon>
    </lineage>
</organism>
<dbReference type="CDD" id="cd02208">
    <property type="entry name" value="cupin_RmlC-like"/>
    <property type="match status" value="1"/>
</dbReference>
<dbReference type="Proteomes" id="UP000218767">
    <property type="component" value="Unassembled WGS sequence"/>
</dbReference>
<name>A0A2A4X2G5_9GAMM</name>
<evidence type="ECO:0000313" key="3">
    <source>
        <dbReference type="Proteomes" id="UP000218767"/>
    </source>
</evidence>
<dbReference type="EMBL" id="NVUL01000060">
    <property type="protein sequence ID" value="PCI76245.1"/>
    <property type="molecule type" value="Genomic_DNA"/>
</dbReference>
<comment type="caution">
    <text evidence="2">The sequence shown here is derived from an EMBL/GenBank/DDBJ whole genome shotgun (WGS) entry which is preliminary data.</text>
</comment>
<reference evidence="3" key="1">
    <citation type="submission" date="2017-08" db="EMBL/GenBank/DDBJ databases">
        <title>A dynamic microbial community with high functional redundancy inhabits the cold, oxic subseafloor aquifer.</title>
        <authorList>
            <person name="Tully B.J."/>
            <person name="Wheat C.G."/>
            <person name="Glazer B.T."/>
            <person name="Huber J.A."/>
        </authorList>
    </citation>
    <scope>NUCLEOTIDE SEQUENCE [LARGE SCALE GENOMIC DNA]</scope>
</reference>
<dbReference type="SUPFAM" id="SSF51182">
    <property type="entry name" value="RmlC-like cupins"/>
    <property type="match status" value="1"/>
</dbReference>
<dbReference type="Gene3D" id="2.60.120.10">
    <property type="entry name" value="Jelly Rolls"/>
    <property type="match status" value="1"/>
</dbReference>
<dbReference type="AlphaFoldDB" id="A0A2A4X2G5"/>
<evidence type="ECO:0000259" key="1">
    <source>
        <dbReference type="Pfam" id="PF07883"/>
    </source>
</evidence>
<dbReference type="InterPro" id="IPR014710">
    <property type="entry name" value="RmlC-like_jellyroll"/>
</dbReference>
<gene>
    <name evidence="2" type="ORF">COB20_11150</name>
</gene>
<feature type="domain" description="Cupin type-2" evidence="1">
    <location>
        <begin position="37"/>
        <end position="84"/>
    </location>
</feature>
<evidence type="ECO:0000313" key="2">
    <source>
        <dbReference type="EMBL" id="PCI76245.1"/>
    </source>
</evidence>
<sequence length="117" mass="12908">MGLNIAKSHFDGLSGALEDIRKKGLFPTTYATDRATAAKLHWHSDNVLAYMIRGNTYFLDADGKKHLVEAGDLMTVPARTLHAEGEIDEPVVMMIGLEEALPADQFLLIRDPVELES</sequence>
<dbReference type="InterPro" id="IPR011051">
    <property type="entry name" value="RmlC_Cupin_sf"/>
</dbReference>
<dbReference type="InterPro" id="IPR013096">
    <property type="entry name" value="Cupin_2"/>
</dbReference>